<dbReference type="Gene3D" id="3.30.559.10">
    <property type="entry name" value="Chloramphenicol acetyltransferase-like domain"/>
    <property type="match status" value="1"/>
</dbReference>
<feature type="domain" description="Carrier" evidence="5">
    <location>
        <begin position="533"/>
        <end position="608"/>
    </location>
</feature>
<dbReference type="EMBL" id="CP016397">
    <property type="protein sequence ID" value="ASQ46328.1"/>
    <property type="molecule type" value="Genomic_DNA"/>
</dbReference>
<evidence type="ECO:0000256" key="1">
    <source>
        <dbReference type="ARBA" id="ARBA00001957"/>
    </source>
</evidence>
<comment type="cofactor">
    <cofactor evidence="1">
        <name>pantetheine 4'-phosphate</name>
        <dbReference type="ChEBI" id="CHEBI:47942"/>
    </cofactor>
</comment>
<dbReference type="SUPFAM" id="SSF52777">
    <property type="entry name" value="CoA-dependent acyltransferases"/>
    <property type="match status" value="2"/>
</dbReference>
<evidence type="ECO:0000256" key="3">
    <source>
        <dbReference type="ARBA" id="ARBA00022450"/>
    </source>
</evidence>
<dbReference type="KEGG" id="lcd:clem_08885"/>
<dbReference type="GO" id="GO:0043041">
    <property type="term" value="P:amino acid activation for nonribosomal peptide biosynthetic process"/>
    <property type="evidence" value="ECO:0007669"/>
    <property type="project" value="TreeGrafter"/>
</dbReference>
<dbReference type="InterPro" id="IPR036736">
    <property type="entry name" value="ACP-like_sf"/>
</dbReference>
<keyword evidence="7" id="KW-1185">Reference proteome</keyword>
<dbReference type="Pfam" id="PF13193">
    <property type="entry name" value="AMP-binding_C"/>
    <property type="match status" value="1"/>
</dbReference>
<dbReference type="Proteomes" id="UP000201728">
    <property type="component" value="Chromosome"/>
</dbReference>
<dbReference type="InterPro" id="IPR045851">
    <property type="entry name" value="AMP-bd_C_sf"/>
</dbReference>
<evidence type="ECO:0000313" key="7">
    <source>
        <dbReference type="Proteomes" id="UP000201728"/>
    </source>
</evidence>
<keyword evidence="4" id="KW-0597">Phosphoprotein</keyword>
<dbReference type="FunFam" id="3.40.50.980:FF:000001">
    <property type="entry name" value="Non-ribosomal peptide synthetase"/>
    <property type="match status" value="1"/>
</dbReference>
<sequence length="1094" mass="125753">MEHSEKVNALLKEEAGLTSKTLHGLFETQVRQRPQQTAIIFNEQTINYEQLNHKANQLAHHLRELGIKPDTQVAVCMNRSIEFLIVILGILKAGGAYIPLDPSHPEERLLLILKEGGTQFLITVDKLKKKFTHYSGQIVTIDKNSKLEKQLTQNPVSQAHSRHLAYIIYTSGSTGTPKGVLVEHEGVVDYALWFAEYCDCQPGERIDFSSNPAFDFALTTSIIPLMLGLTLVICSDKIKKDPRQYLNYLEANKVSFIKLTPSYFNVLLYEVKNKPRALTDLKKIMLAGESLFTYDCLAWLALYPQHVLYNEYGPTETSVAVCLYKIDHKNVHRLGKNVPIGHVAPHVEFYILDENRLPVEDGAVGELYLGGNCLARGYLNNPELTQVSFINNPFSKNSNARLYKTGDLCRQLERGEIECIGRIDHQLKIRGFRVEPGEVETCLRKYPAIKEAVVIAADGEQKEKKLVAYYTLNNSQRVVDNGELRQYLLLHLPDYMVPSSLVRMDAFPLNANEKLDRAALPIPQFTASQYYKAPKTSLEKQLAQLWMEELEIKPIGLKDNFFELGGHSLSAARIISTINHQFGKEVKLYDFYQQPTIAYLASLIKKARQRKKRRPNKAFLKASSFPLSNFQLLLWLADTFEPKAKRLNIFTRKRFAGRLDIAKLNAAFAAVFRKHELLSFKVAQLQPLQYLKKNLTFHLTEKNLESLSERDSEHILENSIQQLVEYYPWPKNQYPLIVRLFYLKNSITEMQLCMPHIISDDVSPEILLSDLSAFYNLSKIGSHSIKKDTAFRNYLLDEVSYTQHSLNRDLKFWGDYLKEARLITFPLEHIVNYKSAQRFYYSSYTEIPAETLNQFQTFCKKHHSSILDGVCAVLMKAIWNVSGSEQGSESSIYINRVKSTRDNPEYDNTIGCFLRLEPIKLTVNKHSNLMSLLQQVHESVVATHPYQQCSDLIKLASLGTFRQKHHFIKQSLMKFIVWLYTTLFRSSKLNPQILNQCLRLHGDKKNNFLVNINVQPRFLINAERKEEPEVFGFKLYEIREYHYDLLTINNLLDICFTRIGNSAKPYLIISANLRPALRERIANEVIRLMSECVT</sequence>
<dbReference type="GO" id="GO:0003824">
    <property type="term" value="F:catalytic activity"/>
    <property type="evidence" value="ECO:0007669"/>
    <property type="project" value="InterPro"/>
</dbReference>
<dbReference type="InterPro" id="IPR025110">
    <property type="entry name" value="AMP-bd_C"/>
</dbReference>
<organism evidence="6 7">
    <name type="scientific">Legionella clemsonensis</name>
    <dbReference type="NCBI Taxonomy" id="1867846"/>
    <lineage>
        <taxon>Bacteria</taxon>
        <taxon>Pseudomonadati</taxon>
        <taxon>Pseudomonadota</taxon>
        <taxon>Gammaproteobacteria</taxon>
        <taxon>Legionellales</taxon>
        <taxon>Legionellaceae</taxon>
        <taxon>Legionella</taxon>
    </lineage>
</organism>
<dbReference type="Gene3D" id="3.30.559.30">
    <property type="entry name" value="Nonribosomal peptide synthetase, condensation domain"/>
    <property type="match status" value="1"/>
</dbReference>
<evidence type="ECO:0000256" key="4">
    <source>
        <dbReference type="ARBA" id="ARBA00022553"/>
    </source>
</evidence>
<dbReference type="InterPro" id="IPR020845">
    <property type="entry name" value="AMP-binding_CS"/>
</dbReference>
<dbReference type="InterPro" id="IPR009081">
    <property type="entry name" value="PP-bd_ACP"/>
</dbReference>
<dbReference type="PANTHER" id="PTHR45527:SF1">
    <property type="entry name" value="FATTY ACID SYNTHASE"/>
    <property type="match status" value="1"/>
</dbReference>
<dbReference type="SUPFAM" id="SSF47336">
    <property type="entry name" value="ACP-like"/>
    <property type="match status" value="1"/>
</dbReference>
<dbReference type="Gene3D" id="3.40.50.980">
    <property type="match status" value="2"/>
</dbReference>
<dbReference type="SUPFAM" id="SSF56801">
    <property type="entry name" value="Acetyl-CoA synthetase-like"/>
    <property type="match status" value="1"/>
</dbReference>
<evidence type="ECO:0000259" key="5">
    <source>
        <dbReference type="PROSITE" id="PS50075"/>
    </source>
</evidence>
<evidence type="ECO:0000256" key="2">
    <source>
        <dbReference type="ARBA" id="ARBA00006432"/>
    </source>
</evidence>
<dbReference type="PANTHER" id="PTHR45527">
    <property type="entry name" value="NONRIBOSOMAL PEPTIDE SYNTHETASE"/>
    <property type="match status" value="1"/>
</dbReference>
<dbReference type="InterPro" id="IPR006162">
    <property type="entry name" value="Ppantetheine_attach_site"/>
</dbReference>
<comment type="similarity">
    <text evidence="2">Belongs to the ATP-dependent AMP-binding enzyme family.</text>
</comment>
<dbReference type="OrthoDB" id="9757559at2"/>
<dbReference type="PROSITE" id="PS00455">
    <property type="entry name" value="AMP_BINDING"/>
    <property type="match status" value="1"/>
</dbReference>
<dbReference type="InterPro" id="IPR000873">
    <property type="entry name" value="AMP-dep_synth/lig_dom"/>
</dbReference>
<dbReference type="NCBIfam" id="TIGR01733">
    <property type="entry name" value="AA-adenyl-dom"/>
    <property type="match status" value="1"/>
</dbReference>
<reference evidence="7" key="1">
    <citation type="submission" date="2016-07" db="EMBL/GenBank/DDBJ databases">
        <authorList>
            <person name="Florea S."/>
            <person name="Webb J.S."/>
            <person name="Jaromczyk J."/>
            <person name="Schardl C.L."/>
        </authorList>
    </citation>
    <scope>NUCLEOTIDE SEQUENCE [LARGE SCALE GENOMIC DNA]</scope>
    <source>
        <strain evidence="7">CDC-D5610</strain>
    </source>
</reference>
<gene>
    <name evidence="6" type="primary">lgrD</name>
    <name evidence="6" type="ORF">clem_08885</name>
</gene>
<evidence type="ECO:0000313" key="6">
    <source>
        <dbReference type="EMBL" id="ASQ46328.1"/>
    </source>
</evidence>
<dbReference type="GO" id="GO:0044550">
    <property type="term" value="P:secondary metabolite biosynthetic process"/>
    <property type="evidence" value="ECO:0007669"/>
    <property type="project" value="TreeGrafter"/>
</dbReference>
<accession>A0A222P397</accession>
<name>A0A222P397_9GAMM</name>
<dbReference type="GO" id="GO:0031177">
    <property type="term" value="F:phosphopantetheine binding"/>
    <property type="evidence" value="ECO:0007669"/>
    <property type="project" value="TreeGrafter"/>
</dbReference>
<dbReference type="InterPro" id="IPR001242">
    <property type="entry name" value="Condensation_dom"/>
</dbReference>
<dbReference type="Pfam" id="PF00501">
    <property type="entry name" value="AMP-binding"/>
    <property type="match status" value="1"/>
</dbReference>
<dbReference type="Gene3D" id="3.30.300.30">
    <property type="match status" value="1"/>
</dbReference>
<keyword evidence="3" id="KW-0596">Phosphopantetheine</keyword>
<dbReference type="PROSITE" id="PS50075">
    <property type="entry name" value="CARRIER"/>
    <property type="match status" value="1"/>
</dbReference>
<protein>
    <submittedName>
        <fullName evidence="6">Linear gramicidin synthase subunit D</fullName>
    </submittedName>
</protein>
<dbReference type="FunFam" id="3.30.300.30:FF:000010">
    <property type="entry name" value="Enterobactin synthetase component F"/>
    <property type="match status" value="1"/>
</dbReference>
<dbReference type="PROSITE" id="PS00012">
    <property type="entry name" value="PHOSPHOPANTETHEINE"/>
    <property type="match status" value="1"/>
</dbReference>
<dbReference type="RefSeq" id="WP_094091200.1">
    <property type="nucleotide sequence ID" value="NZ_CP016397.1"/>
</dbReference>
<dbReference type="Pfam" id="PF00668">
    <property type="entry name" value="Condensation"/>
    <property type="match status" value="1"/>
</dbReference>
<dbReference type="GO" id="GO:0005737">
    <property type="term" value="C:cytoplasm"/>
    <property type="evidence" value="ECO:0007669"/>
    <property type="project" value="TreeGrafter"/>
</dbReference>
<proteinExistence type="inferred from homology"/>
<dbReference type="Pfam" id="PF00550">
    <property type="entry name" value="PP-binding"/>
    <property type="match status" value="1"/>
</dbReference>
<dbReference type="InterPro" id="IPR023213">
    <property type="entry name" value="CAT-like_dom_sf"/>
</dbReference>
<dbReference type="InterPro" id="IPR010071">
    <property type="entry name" value="AA_adenyl_dom"/>
</dbReference>
<dbReference type="CDD" id="cd05930">
    <property type="entry name" value="A_NRPS"/>
    <property type="match status" value="1"/>
</dbReference>
<dbReference type="Gene3D" id="2.30.38.10">
    <property type="entry name" value="Luciferase, Domain 3"/>
    <property type="match status" value="1"/>
</dbReference>
<dbReference type="FunFam" id="1.10.1200.10:FF:000005">
    <property type="entry name" value="Nonribosomal peptide synthetase 1"/>
    <property type="match status" value="1"/>
</dbReference>
<dbReference type="AlphaFoldDB" id="A0A222P397"/>
<dbReference type="Gene3D" id="1.10.1200.10">
    <property type="entry name" value="ACP-like"/>
    <property type="match status" value="1"/>
</dbReference>